<evidence type="ECO:0000259" key="8">
    <source>
        <dbReference type="Pfam" id="PF01182"/>
    </source>
</evidence>
<evidence type="ECO:0000313" key="10">
    <source>
        <dbReference type="Proteomes" id="UP000638648"/>
    </source>
</evidence>
<dbReference type="PANTHER" id="PTHR11054:SF0">
    <property type="entry name" value="6-PHOSPHOGLUCONOLACTONASE"/>
    <property type="match status" value="1"/>
</dbReference>
<name>A0A927MUQ8_9ACTN</name>
<dbReference type="Gene3D" id="3.40.50.1360">
    <property type="match status" value="1"/>
</dbReference>
<dbReference type="AlphaFoldDB" id="A0A927MUQ8"/>
<dbReference type="EC" id="3.1.1.31" evidence="5 7"/>
<dbReference type="InterPro" id="IPR039104">
    <property type="entry name" value="6PGL"/>
</dbReference>
<dbReference type="PANTHER" id="PTHR11054">
    <property type="entry name" value="6-PHOSPHOGLUCONOLACTONASE"/>
    <property type="match status" value="1"/>
</dbReference>
<evidence type="ECO:0000256" key="7">
    <source>
        <dbReference type="RuleBase" id="RU365095"/>
    </source>
</evidence>
<dbReference type="Proteomes" id="UP000638648">
    <property type="component" value="Unassembled WGS sequence"/>
</dbReference>
<comment type="similarity">
    <text evidence="4 7">Belongs to the glucosamine/galactosamine-6-phosphate isomerase family. 6-phosphogluconolactonase subfamily.</text>
</comment>
<dbReference type="GO" id="GO:0017057">
    <property type="term" value="F:6-phosphogluconolactonase activity"/>
    <property type="evidence" value="ECO:0007669"/>
    <property type="project" value="UniProtKB-UniRule"/>
</dbReference>
<feature type="domain" description="Glucosamine/galactosamine-6-phosphate isomerase" evidence="8">
    <location>
        <begin position="10"/>
        <end position="210"/>
    </location>
</feature>
<dbReference type="CDD" id="cd01400">
    <property type="entry name" value="6PGL"/>
    <property type="match status" value="1"/>
</dbReference>
<reference evidence="9" key="1">
    <citation type="submission" date="2020-10" db="EMBL/GenBank/DDBJ databases">
        <title>Sequencing the genomes of 1000 actinobacteria strains.</title>
        <authorList>
            <person name="Klenk H.-P."/>
        </authorList>
    </citation>
    <scope>NUCLEOTIDE SEQUENCE</scope>
    <source>
        <strain evidence="9">DSM 45354</strain>
    </source>
</reference>
<evidence type="ECO:0000256" key="6">
    <source>
        <dbReference type="ARBA" id="ARBA00020337"/>
    </source>
</evidence>
<dbReference type="RefSeq" id="WP_192750676.1">
    <property type="nucleotide sequence ID" value="NZ_BAABJL010000147.1"/>
</dbReference>
<evidence type="ECO:0000256" key="2">
    <source>
        <dbReference type="ARBA" id="ARBA00002681"/>
    </source>
</evidence>
<dbReference type="SUPFAM" id="SSF100950">
    <property type="entry name" value="NagB/RpiA/CoA transferase-like"/>
    <property type="match status" value="1"/>
</dbReference>
<gene>
    <name evidence="7" type="primary">pgl</name>
    <name evidence="9" type="ORF">HEB94_003417</name>
</gene>
<comment type="caution">
    <text evidence="9">The sequence shown here is derived from an EMBL/GenBank/DDBJ whole genome shotgun (WGS) entry which is preliminary data.</text>
</comment>
<comment type="pathway">
    <text evidence="3 7">Carbohydrate degradation; pentose phosphate pathway; D-ribulose 5-phosphate from D-glucose 6-phosphate (oxidative stage): step 2/3.</text>
</comment>
<dbReference type="InterPro" id="IPR037171">
    <property type="entry name" value="NagB/RpiA_transferase-like"/>
</dbReference>
<sequence length="223" mass="23766">MHHDLEVLETPADVATAAADDVLRRSEAAVADHGRFTFAVSGGHTPWAMFAELARRDMAWDRVVIYQVDERVAPAGDPDRNLTHLRESLGSAPAEVVPMPVNDTGPGGLEAAADRYAATLPERFDLVHLGLGPDGHTASLVPNDPVLKATDHLVAITGPYQGHQRMTLTYPALARAARVLWLVTGADKQEPLAKLLAGDESIPAGLVRAQASLVLADRQAAGR</sequence>
<dbReference type="InterPro" id="IPR006148">
    <property type="entry name" value="Glc/Gal-6P_isomerase"/>
</dbReference>
<dbReference type="NCBIfam" id="TIGR01198">
    <property type="entry name" value="pgl"/>
    <property type="match status" value="1"/>
</dbReference>
<evidence type="ECO:0000256" key="3">
    <source>
        <dbReference type="ARBA" id="ARBA00004961"/>
    </source>
</evidence>
<dbReference type="InterPro" id="IPR005900">
    <property type="entry name" value="6-phosphogluconolactonase_DevB"/>
</dbReference>
<evidence type="ECO:0000256" key="5">
    <source>
        <dbReference type="ARBA" id="ARBA00013198"/>
    </source>
</evidence>
<organism evidence="9 10">
    <name type="scientific">Actinopolymorpha pittospori</name>
    <dbReference type="NCBI Taxonomy" id="648752"/>
    <lineage>
        <taxon>Bacteria</taxon>
        <taxon>Bacillati</taxon>
        <taxon>Actinomycetota</taxon>
        <taxon>Actinomycetes</taxon>
        <taxon>Propionibacteriales</taxon>
        <taxon>Actinopolymorphaceae</taxon>
        <taxon>Actinopolymorpha</taxon>
    </lineage>
</organism>
<evidence type="ECO:0000313" key="9">
    <source>
        <dbReference type="EMBL" id="MBE1606569.1"/>
    </source>
</evidence>
<dbReference type="GO" id="GO:0006098">
    <property type="term" value="P:pentose-phosphate shunt"/>
    <property type="evidence" value="ECO:0007669"/>
    <property type="project" value="InterPro"/>
</dbReference>
<evidence type="ECO:0000256" key="4">
    <source>
        <dbReference type="ARBA" id="ARBA00010662"/>
    </source>
</evidence>
<keyword evidence="7" id="KW-0378">Hydrolase</keyword>
<comment type="function">
    <text evidence="2 7">Hydrolysis of 6-phosphogluconolactone to 6-phosphogluconate.</text>
</comment>
<evidence type="ECO:0000256" key="1">
    <source>
        <dbReference type="ARBA" id="ARBA00000832"/>
    </source>
</evidence>
<keyword evidence="10" id="KW-1185">Reference proteome</keyword>
<dbReference type="GO" id="GO:0005975">
    <property type="term" value="P:carbohydrate metabolic process"/>
    <property type="evidence" value="ECO:0007669"/>
    <property type="project" value="UniProtKB-UniRule"/>
</dbReference>
<dbReference type="Pfam" id="PF01182">
    <property type="entry name" value="Glucosamine_iso"/>
    <property type="match status" value="1"/>
</dbReference>
<comment type="catalytic activity">
    <reaction evidence="1 7">
        <text>6-phospho-D-glucono-1,5-lactone + H2O = 6-phospho-D-gluconate + H(+)</text>
        <dbReference type="Rhea" id="RHEA:12556"/>
        <dbReference type="ChEBI" id="CHEBI:15377"/>
        <dbReference type="ChEBI" id="CHEBI:15378"/>
        <dbReference type="ChEBI" id="CHEBI:57955"/>
        <dbReference type="ChEBI" id="CHEBI:58759"/>
        <dbReference type="EC" id="3.1.1.31"/>
    </reaction>
</comment>
<protein>
    <recommendedName>
        <fullName evidence="6 7">6-phosphogluconolactonase</fullName>
        <shortName evidence="7">6PGL</shortName>
        <ecNumber evidence="5 7">3.1.1.31</ecNumber>
    </recommendedName>
</protein>
<dbReference type="EMBL" id="JADBEM010000001">
    <property type="protein sequence ID" value="MBE1606569.1"/>
    <property type="molecule type" value="Genomic_DNA"/>
</dbReference>
<proteinExistence type="inferred from homology"/>
<accession>A0A927MUQ8</accession>